<feature type="domain" description="F-box/LRR-repeat protein 15-like leucin rich repeat" evidence="2">
    <location>
        <begin position="69"/>
        <end position="265"/>
    </location>
</feature>
<organism evidence="3 4">
    <name type="scientific">Chrysophaeum taylorii</name>
    <dbReference type="NCBI Taxonomy" id="2483200"/>
    <lineage>
        <taxon>Eukaryota</taxon>
        <taxon>Sar</taxon>
        <taxon>Stramenopiles</taxon>
        <taxon>Ochrophyta</taxon>
        <taxon>Pelagophyceae</taxon>
        <taxon>Pelagomonadales</taxon>
        <taxon>Pelagomonadaceae</taxon>
        <taxon>Chrysophaeum</taxon>
    </lineage>
</organism>
<dbReference type="PANTHER" id="PTHR13318:SF190">
    <property type="entry name" value="PARTNER OF PAIRED, ISOFORM B"/>
    <property type="match status" value="1"/>
</dbReference>
<dbReference type="Gene3D" id="3.40.50.300">
    <property type="entry name" value="P-loop containing nucleotide triphosphate hydrolases"/>
    <property type="match status" value="1"/>
</dbReference>
<dbReference type="SUPFAM" id="SSF52540">
    <property type="entry name" value="P-loop containing nucleoside triphosphate hydrolases"/>
    <property type="match status" value="1"/>
</dbReference>
<feature type="region of interest" description="Disordered" evidence="1">
    <location>
        <begin position="1292"/>
        <end position="1323"/>
    </location>
</feature>
<reference evidence="3" key="1">
    <citation type="submission" date="2023-01" db="EMBL/GenBank/DDBJ databases">
        <title>Metagenome sequencing of chrysophaentin producing Chrysophaeum taylorii.</title>
        <authorList>
            <person name="Davison J."/>
            <person name="Bewley C."/>
        </authorList>
    </citation>
    <scope>NUCLEOTIDE SEQUENCE</scope>
    <source>
        <strain evidence="3">NIES-1699</strain>
    </source>
</reference>
<proteinExistence type="predicted"/>
<dbReference type="Proteomes" id="UP001230188">
    <property type="component" value="Unassembled WGS sequence"/>
</dbReference>
<dbReference type="SMART" id="SM00367">
    <property type="entry name" value="LRR_CC"/>
    <property type="match status" value="7"/>
</dbReference>
<dbReference type="InterPro" id="IPR032675">
    <property type="entry name" value="LRR_dom_sf"/>
</dbReference>
<gene>
    <name evidence="3" type="ORF">CTAYLR_006125</name>
</gene>
<dbReference type="GO" id="GO:0019005">
    <property type="term" value="C:SCF ubiquitin ligase complex"/>
    <property type="evidence" value="ECO:0007669"/>
    <property type="project" value="TreeGrafter"/>
</dbReference>
<evidence type="ECO:0000259" key="2">
    <source>
        <dbReference type="Pfam" id="PF25372"/>
    </source>
</evidence>
<dbReference type="InterPro" id="IPR027417">
    <property type="entry name" value="P-loop_NTPase"/>
</dbReference>
<evidence type="ECO:0000313" key="4">
    <source>
        <dbReference type="Proteomes" id="UP001230188"/>
    </source>
</evidence>
<evidence type="ECO:0000313" key="3">
    <source>
        <dbReference type="EMBL" id="KAJ8613592.1"/>
    </source>
</evidence>
<protein>
    <recommendedName>
        <fullName evidence="2">F-box/LRR-repeat protein 15-like leucin rich repeat domain-containing protein</fullName>
    </recommendedName>
</protein>
<dbReference type="Gene3D" id="3.80.10.10">
    <property type="entry name" value="Ribonuclease Inhibitor"/>
    <property type="match status" value="2"/>
</dbReference>
<dbReference type="Pfam" id="PF25372">
    <property type="entry name" value="DUF7885"/>
    <property type="match status" value="1"/>
</dbReference>
<comment type="caution">
    <text evidence="3">The sequence shown here is derived from an EMBL/GenBank/DDBJ whole genome shotgun (WGS) entry which is preliminary data.</text>
</comment>
<dbReference type="InterPro" id="IPR006553">
    <property type="entry name" value="Leu-rich_rpt_Cys-con_subtyp"/>
</dbReference>
<dbReference type="SUPFAM" id="SSF52047">
    <property type="entry name" value="RNI-like"/>
    <property type="match status" value="1"/>
</dbReference>
<keyword evidence="4" id="KW-1185">Reference proteome</keyword>
<dbReference type="PANTHER" id="PTHR13318">
    <property type="entry name" value="PARTNER OF PAIRED, ISOFORM B-RELATED"/>
    <property type="match status" value="1"/>
</dbReference>
<dbReference type="InterPro" id="IPR057207">
    <property type="entry name" value="FBXL15_LRR"/>
</dbReference>
<name>A0AAD7UNC0_9STRA</name>
<accession>A0AAD7UNC0</accession>
<feature type="compositionally biased region" description="Pro residues" evidence="1">
    <location>
        <begin position="1297"/>
        <end position="1317"/>
    </location>
</feature>
<sequence>MVQAQRDAVPEALLPVWDLIVRDDGATIDFDNPTSFAGPLLKRARRRAREAVTDDVVKLVLSEAVTSMNISWCYKLTDEAIKAIAENCPSLKSIILGSELTTTALKEIGGCRSLESIDVSLCRNLTDEVIETIAKGCSSLKSITVAHNSEVPAAALKAIRTCRALESIDFSRCYNLTDEAIKAIAADCHSLQSINISRCDKVTNEAIKAIAKDCRRSLVSVNISGDIEIENHWLSSDAIKELARGCTKLTGIDLSWCANLTDDAVAEIGANCHSLKAIQLTSMDFARSHDLSDSAIIAIADGCPLLESIWVQGWRQLTTKAIEALSTKCTSLKTIDAQSCNVTALPVEIGDLLPNLEGLIINKNKLYELPHSIVKLEKLHKLEVHDNPLEEPPLEIAERGLQHIAWYFEELNKDNPGKENESKLIKAVFIGDGLEGKTSMRNALARRPNPRQAEEFRTPHLEIERTPVGGDVDANLFDCGGQREYVAGQLPYLTGLALYILVLEATSANDEKDAEFEAKVGRFLVLLLARAPGAVVMLVVSKVDEVDDPEKACRWFETKVKKWLEEQYTARRNHDEYQKEMIPLRIQTPALAVWVEADRSLSGDLRSVFKRRRQSSADSVQAVRNKILAIANHRKPSLLRGVRQRVPASYRKVLMLFGAIVEHGDDESALQALCDGTARELGKTETIKPNVAYRPIEKLWGLWERYRRSESSPEIPDYVFDCATRLWQDQDHILVDAGLVFLQPVFITKIVKPLVDRGLNKEVESEKITSDATKFLRKLQESQHLGTSSTTDRLGDLLVALNRFVTSGGLGDEVLLLPFLWRNVVGLHDKHYEQILEMLGKSGVIRRVQDENYPRRIVAIVPSRLPPKPDRDELRKYWKDMAGPEERQLVLEYRIWPGCPAGLSERFALGAYRFGDVLYAWLEGAVIKQVYALADFMVCVALESTDYITVKVRFPSKSAENETAAWTVLGKSRQMLEDECSRYFSGLAKVPTMLCEECLVAGRTSVGEIINWDESKTECGFTKNCGRTFRLRQYDMSNGADQEEIRKAVKRIVEKQDTSFTQILEELSHLKDSMERSESNNSAFHKELFAKLEHNFNVVVNQEKAMLGALTGLAQKKHKHPTLFQMERADDKGWTGCLNIGSEKLRIVFWSAEPLEPAPYEGQRGLEFRVIKDRQATALENTLWFCQKCGPIIKAVSISLTVAAKVGVGLNLGPILSEVSNEAQRALDIYDYGRKIRHLIDKGAPGDVNQTVSSSYDEFGEFLKNIGFEARHLPTLEPKPDENGNWRWVTKAGHATVPPPAPEPAPPLEPAPSPQPAPATALQLAPAPAQRQCSQCCSCC</sequence>
<dbReference type="EMBL" id="JAQMWT010000027">
    <property type="protein sequence ID" value="KAJ8613592.1"/>
    <property type="molecule type" value="Genomic_DNA"/>
</dbReference>
<dbReference type="GO" id="GO:0031146">
    <property type="term" value="P:SCF-dependent proteasomal ubiquitin-dependent protein catabolic process"/>
    <property type="evidence" value="ECO:0007669"/>
    <property type="project" value="TreeGrafter"/>
</dbReference>
<evidence type="ECO:0000256" key="1">
    <source>
        <dbReference type="SAM" id="MobiDB-lite"/>
    </source>
</evidence>